<reference evidence="2" key="2">
    <citation type="submission" date="2015-01" db="EMBL/GenBank/DDBJ databases">
        <title>Evolutionary Origins and Diversification of the Mycorrhizal Mutualists.</title>
        <authorList>
            <consortium name="DOE Joint Genome Institute"/>
            <consortium name="Mycorrhizal Genomics Consortium"/>
            <person name="Kohler A."/>
            <person name="Kuo A."/>
            <person name="Nagy L.G."/>
            <person name="Floudas D."/>
            <person name="Copeland A."/>
            <person name="Barry K.W."/>
            <person name="Cichocki N."/>
            <person name="Veneault-Fourrey C."/>
            <person name="LaButti K."/>
            <person name="Lindquist E.A."/>
            <person name="Lipzen A."/>
            <person name="Lundell T."/>
            <person name="Morin E."/>
            <person name="Murat C."/>
            <person name="Riley R."/>
            <person name="Ohm R."/>
            <person name="Sun H."/>
            <person name="Tunlid A."/>
            <person name="Henrissat B."/>
            <person name="Grigoriev I.V."/>
            <person name="Hibbett D.S."/>
            <person name="Martin F."/>
        </authorList>
    </citation>
    <scope>NUCLEOTIDE SEQUENCE [LARGE SCALE GENOMIC DNA]</scope>
    <source>
        <strain evidence="2">LaAM-08-1</strain>
    </source>
</reference>
<dbReference type="OrthoDB" id="3172613at2759"/>
<name>A0A0C9XB63_9AGAR</name>
<dbReference type="EMBL" id="KN838773">
    <property type="protein sequence ID" value="KIJ94961.1"/>
    <property type="molecule type" value="Genomic_DNA"/>
</dbReference>
<gene>
    <name evidence="1" type="ORF">K443DRAFT_11740</name>
</gene>
<accession>A0A0C9XB63</accession>
<dbReference type="Proteomes" id="UP000054477">
    <property type="component" value="Unassembled WGS sequence"/>
</dbReference>
<dbReference type="STRING" id="1095629.A0A0C9XB63"/>
<dbReference type="AlphaFoldDB" id="A0A0C9XB63"/>
<sequence length="244" mass="27968">MKKPDLKFRVLIIGRANAGKTSILKRVCDTTESPEIYRNLGRGKRERVQLDSTTERGEHNITDELTFTKHDGYIFHDSCGFESGSEEELKVVQTFVREKSTEKRLRNRLHAIWYCIPMDNRRPSLDLKYFNDVCPDRNVPLIAVFTKYDQFKDNIEIRLKRGGGTDWETKAPAEAERVFQEEYLGKVGGMPDFVRLEGMHEAGKRCTELLEKTANALNDNVVTVMLLAVQRGNLELSVSLAVKK</sequence>
<dbReference type="Gene3D" id="3.40.50.300">
    <property type="entry name" value="P-loop containing nucleotide triphosphate hydrolases"/>
    <property type="match status" value="1"/>
</dbReference>
<dbReference type="HOGENOM" id="CLU_023805_1_0_1"/>
<keyword evidence="2" id="KW-1185">Reference proteome</keyword>
<protein>
    <recommendedName>
        <fullName evidence="3">G domain-containing protein</fullName>
    </recommendedName>
</protein>
<evidence type="ECO:0000313" key="1">
    <source>
        <dbReference type="EMBL" id="KIJ94961.1"/>
    </source>
</evidence>
<reference evidence="1 2" key="1">
    <citation type="submission" date="2014-04" db="EMBL/GenBank/DDBJ databases">
        <authorList>
            <consortium name="DOE Joint Genome Institute"/>
            <person name="Kuo A."/>
            <person name="Kohler A."/>
            <person name="Nagy L.G."/>
            <person name="Floudas D."/>
            <person name="Copeland A."/>
            <person name="Barry K.W."/>
            <person name="Cichocki N."/>
            <person name="Veneault-Fourrey C."/>
            <person name="LaButti K."/>
            <person name="Lindquist E.A."/>
            <person name="Lipzen A."/>
            <person name="Lundell T."/>
            <person name="Morin E."/>
            <person name="Murat C."/>
            <person name="Sun H."/>
            <person name="Tunlid A."/>
            <person name="Henrissat B."/>
            <person name="Grigoriev I.V."/>
            <person name="Hibbett D.S."/>
            <person name="Martin F."/>
            <person name="Nordberg H.P."/>
            <person name="Cantor M.N."/>
            <person name="Hua S.X."/>
        </authorList>
    </citation>
    <scope>NUCLEOTIDE SEQUENCE [LARGE SCALE GENOMIC DNA]</scope>
    <source>
        <strain evidence="1 2">LaAM-08-1</strain>
    </source>
</reference>
<dbReference type="CDD" id="cd00882">
    <property type="entry name" value="Ras_like_GTPase"/>
    <property type="match status" value="1"/>
</dbReference>
<evidence type="ECO:0008006" key="3">
    <source>
        <dbReference type="Google" id="ProtNLM"/>
    </source>
</evidence>
<proteinExistence type="predicted"/>
<dbReference type="SUPFAM" id="SSF52540">
    <property type="entry name" value="P-loop containing nucleoside triphosphate hydrolases"/>
    <property type="match status" value="1"/>
</dbReference>
<organism evidence="1 2">
    <name type="scientific">Laccaria amethystina LaAM-08-1</name>
    <dbReference type="NCBI Taxonomy" id="1095629"/>
    <lineage>
        <taxon>Eukaryota</taxon>
        <taxon>Fungi</taxon>
        <taxon>Dikarya</taxon>
        <taxon>Basidiomycota</taxon>
        <taxon>Agaricomycotina</taxon>
        <taxon>Agaricomycetes</taxon>
        <taxon>Agaricomycetidae</taxon>
        <taxon>Agaricales</taxon>
        <taxon>Agaricineae</taxon>
        <taxon>Hydnangiaceae</taxon>
        <taxon>Laccaria</taxon>
    </lineage>
</organism>
<dbReference type="InterPro" id="IPR027417">
    <property type="entry name" value="P-loop_NTPase"/>
</dbReference>
<evidence type="ECO:0000313" key="2">
    <source>
        <dbReference type="Proteomes" id="UP000054477"/>
    </source>
</evidence>